<feature type="region of interest" description="Disordered" evidence="1">
    <location>
        <begin position="1"/>
        <end position="60"/>
    </location>
</feature>
<dbReference type="Proteomes" id="UP000076580">
    <property type="component" value="Chromosome 03"/>
</dbReference>
<organism evidence="2 3">
    <name type="scientific">Drechmeria coniospora</name>
    <name type="common">Nematophagous fungus</name>
    <name type="synonym">Meria coniospora</name>
    <dbReference type="NCBI Taxonomy" id="98403"/>
    <lineage>
        <taxon>Eukaryota</taxon>
        <taxon>Fungi</taxon>
        <taxon>Dikarya</taxon>
        <taxon>Ascomycota</taxon>
        <taxon>Pezizomycotina</taxon>
        <taxon>Sordariomycetes</taxon>
        <taxon>Hypocreomycetidae</taxon>
        <taxon>Hypocreales</taxon>
        <taxon>Ophiocordycipitaceae</taxon>
        <taxon>Drechmeria</taxon>
    </lineage>
</organism>
<gene>
    <name evidence="2" type="ORF">DCS_07177</name>
</gene>
<evidence type="ECO:0000313" key="2">
    <source>
        <dbReference type="EMBL" id="KYK55215.1"/>
    </source>
</evidence>
<dbReference type="InParanoid" id="A0A151GDQ0"/>
<sequence length="131" mass="13560">MPASGDRSTSSSAGPSSLAQGTQPRRSQQATENQPDSAAPAPDRGLPAPGQGDAIPTLDVSGAGTTVKLDALGPLVVNQDGTMSRISNWPEMSDVEKENTLRVLGKRNQARLAALRQRSHGTSVEGESNGQ</sequence>
<name>A0A151GDQ0_DRECN</name>
<dbReference type="AlphaFoldDB" id="A0A151GDQ0"/>
<feature type="compositionally biased region" description="Polar residues" evidence="1">
    <location>
        <begin position="22"/>
        <end position="36"/>
    </location>
</feature>
<proteinExistence type="predicted"/>
<dbReference type="OrthoDB" id="4590138at2759"/>
<dbReference type="PANTHER" id="PTHR39474:SF1">
    <property type="entry name" value="FUNGAL SPECIFIC TRANSCRIPTION FACTOR"/>
    <property type="match status" value="1"/>
</dbReference>
<accession>A0A151GDQ0</accession>
<feature type="compositionally biased region" description="Low complexity" evidence="1">
    <location>
        <begin position="1"/>
        <end position="21"/>
    </location>
</feature>
<dbReference type="EMBL" id="LAYC01000003">
    <property type="protein sequence ID" value="KYK55215.1"/>
    <property type="molecule type" value="Genomic_DNA"/>
</dbReference>
<reference evidence="2 3" key="1">
    <citation type="journal article" date="2016" name="Sci. Rep.">
        <title>Insights into Adaptations to a Near-Obligate Nematode Endoparasitic Lifestyle from the Finished Genome of Drechmeria coniospora.</title>
        <authorList>
            <person name="Zhang L."/>
            <person name="Zhou Z."/>
            <person name="Guo Q."/>
            <person name="Fokkens L."/>
            <person name="Miskei M."/>
            <person name="Pocsi I."/>
            <person name="Zhang W."/>
            <person name="Chen M."/>
            <person name="Wang L."/>
            <person name="Sun Y."/>
            <person name="Donzelli B.G."/>
            <person name="Gibson D.M."/>
            <person name="Nelson D.R."/>
            <person name="Luo J.G."/>
            <person name="Rep M."/>
            <person name="Liu H."/>
            <person name="Yang S."/>
            <person name="Wang J."/>
            <person name="Krasnoff S.B."/>
            <person name="Xu Y."/>
            <person name="Molnar I."/>
            <person name="Lin M."/>
        </authorList>
    </citation>
    <scope>NUCLEOTIDE SEQUENCE [LARGE SCALE GENOMIC DNA]</scope>
    <source>
        <strain evidence="2 3">ARSEF 6962</strain>
    </source>
</reference>
<dbReference type="PANTHER" id="PTHR39474">
    <property type="entry name" value="UNNAMED PRODUCT"/>
    <property type="match status" value="1"/>
</dbReference>
<keyword evidence="3" id="KW-1185">Reference proteome</keyword>
<evidence type="ECO:0000256" key="1">
    <source>
        <dbReference type="SAM" id="MobiDB-lite"/>
    </source>
</evidence>
<dbReference type="RefSeq" id="XP_040654567.1">
    <property type="nucleotide sequence ID" value="XM_040804463.1"/>
</dbReference>
<dbReference type="GeneID" id="63719820"/>
<dbReference type="STRING" id="98403.A0A151GDQ0"/>
<comment type="caution">
    <text evidence="2">The sequence shown here is derived from an EMBL/GenBank/DDBJ whole genome shotgun (WGS) entry which is preliminary data.</text>
</comment>
<evidence type="ECO:0000313" key="3">
    <source>
        <dbReference type="Proteomes" id="UP000076580"/>
    </source>
</evidence>
<protein>
    <recommendedName>
        <fullName evidence="4">Fungal specific transcription factor</fullName>
    </recommendedName>
</protein>
<evidence type="ECO:0008006" key="4">
    <source>
        <dbReference type="Google" id="ProtNLM"/>
    </source>
</evidence>